<name>A0ABR6KUI9_9BACT</name>
<sequence length="410" mass="47333">MIHLACLRGNIGFWTYYSTIMKIKDVVSDNRIITVSESNELYTQNINRILQREISPIRINKISNYILTTEERFFSSLVVAIHQGTPKWTDIDLYEQFEIEGNAIAEDELISLGSKYGILSLSGNEQIFALDGQHRLKGIRKAYGQNPEIGDLEISLTFVIHNHENVERTRRLFTVLNKYAEKPRGAELIILDEDDAAAINTRRLATEHPILSRQNAISNSKTGAISNSDVQSFTTLVTLNSINKVLYNKPSSYYTQRPPAEEINILYQKSVTFWNTFFEIYPEVTSFIDGNNEVEISGERISRNDRTGGSLLLRPVGQELVAKAYMKFAQNEMDDFANRLRQVNFNLSSFNWKYIFWNEKMLGKEQKLKTILLLFILGKNNDSNYIHREMRRVYGLNNQAYNEDLIQRIN</sequence>
<dbReference type="NCBIfam" id="TIGR03187">
    <property type="entry name" value="DGQHR"/>
    <property type="match status" value="1"/>
</dbReference>
<dbReference type="InterPro" id="IPR017601">
    <property type="entry name" value="DGQHR-contain_dom"/>
</dbReference>
<gene>
    <name evidence="1" type="ORF">GGQ57_005122</name>
</gene>
<keyword evidence="2" id="KW-1185">Reference proteome</keyword>
<evidence type="ECO:0000313" key="2">
    <source>
        <dbReference type="Proteomes" id="UP000533637"/>
    </source>
</evidence>
<organism evidence="1 2">
    <name type="scientific">Parabacteroides faecis</name>
    <dbReference type="NCBI Taxonomy" id="1217282"/>
    <lineage>
        <taxon>Bacteria</taxon>
        <taxon>Pseudomonadati</taxon>
        <taxon>Bacteroidota</taxon>
        <taxon>Bacteroidia</taxon>
        <taxon>Bacteroidales</taxon>
        <taxon>Tannerellaceae</taxon>
        <taxon>Parabacteroides</taxon>
    </lineage>
</organism>
<accession>A0ABR6KUI9</accession>
<dbReference type="InterPro" id="IPR017642">
    <property type="entry name" value="DNA_S_mod_DndB"/>
</dbReference>
<protein>
    <submittedName>
        <fullName evidence="1">DNA sulfur modification protein DndB</fullName>
    </submittedName>
</protein>
<dbReference type="Proteomes" id="UP000533637">
    <property type="component" value="Unassembled WGS sequence"/>
</dbReference>
<dbReference type="CDD" id="cd16414">
    <property type="entry name" value="dndB_like"/>
    <property type="match status" value="1"/>
</dbReference>
<reference evidence="1 2" key="1">
    <citation type="submission" date="2020-08" db="EMBL/GenBank/DDBJ databases">
        <title>Genomic Encyclopedia of Type Strains, Phase IV (KMG-IV): sequencing the most valuable type-strain genomes for metagenomic binning, comparative biology and taxonomic classification.</title>
        <authorList>
            <person name="Goeker M."/>
        </authorList>
    </citation>
    <scope>NUCLEOTIDE SEQUENCE [LARGE SCALE GENOMIC DNA]</scope>
    <source>
        <strain evidence="1 2">DSM 102983</strain>
    </source>
</reference>
<dbReference type="EMBL" id="JACHOC010000014">
    <property type="protein sequence ID" value="MBB4625175.1"/>
    <property type="molecule type" value="Genomic_DNA"/>
</dbReference>
<comment type="caution">
    <text evidence="1">The sequence shown here is derived from an EMBL/GenBank/DDBJ whole genome shotgun (WGS) entry which is preliminary data.</text>
</comment>
<proteinExistence type="predicted"/>
<evidence type="ECO:0000313" key="1">
    <source>
        <dbReference type="EMBL" id="MBB4625175.1"/>
    </source>
</evidence>
<dbReference type="Pfam" id="PF14072">
    <property type="entry name" value="DndB"/>
    <property type="match status" value="1"/>
</dbReference>
<dbReference type="RefSeq" id="WP_129734885.1">
    <property type="nucleotide sequence ID" value="NZ_BMPB01000021.1"/>
</dbReference>